<feature type="transmembrane region" description="Helical" evidence="6">
    <location>
        <begin position="47"/>
        <end position="69"/>
    </location>
</feature>
<evidence type="ECO:0000313" key="8">
    <source>
        <dbReference type="EMBL" id="MBD8507692.1"/>
    </source>
</evidence>
<evidence type="ECO:0000256" key="1">
    <source>
        <dbReference type="ARBA" id="ARBA00004651"/>
    </source>
</evidence>
<dbReference type="InterPro" id="IPR003807">
    <property type="entry name" value="DUF202"/>
</dbReference>
<keyword evidence="3 6" id="KW-0812">Transmembrane</keyword>
<dbReference type="GO" id="GO:0005886">
    <property type="term" value="C:plasma membrane"/>
    <property type="evidence" value="ECO:0007669"/>
    <property type="project" value="UniProtKB-SubCell"/>
</dbReference>
<keyword evidence="2" id="KW-1003">Cell membrane</keyword>
<comment type="caution">
    <text evidence="8">The sequence shown here is derived from an EMBL/GenBank/DDBJ whole genome shotgun (WGS) entry which is preliminary data.</text>
</comment>
<dbReference type="AlphaFoldDB" id="A0A927JF49"/>
<gene>
    <name evidence="8" type="ORF">HT102_14485</name>
</gene>
<feature type="transmembrane region" description="Helical" evidence="6">
    <location>
        <begin position="21"/>
        <end position="41"/>
    </location>
</feature>
<keyword evidence="4 6" id="KW-1133">Transmembrane helix</keyword>
<evidence type="ECO:0000313" key="9">
    <source>
        <dbReference type="Proteomes" id="UP000642993"/>
    </source>
</evidence>
<protein>
    <submittedName>
        <fullName evidence="8">DUF202 domain-containing protein</fullName>
    </submittedName>
</protein>
<evidence type="ECO:0000256" key="4">
    <source>
        <dbReference type="ARBA" id="ARBA00022989"/>
    </source>
</evidence>
<accession>A0A927JF49</accession>
<name>A0A927JF49_9ACTN</name>
<evidence type="ECO:0000259" key="7">
    <source>
        <dbReference type="Pfam" id="PF02656"/>
    </source>
</evidence>
<evidence type="ECO:0000256" key="3">
    <source>
        <dbReference type="ARBA" id="ARBA00022692"/>
    </source>
</evidence>
<evidence type="ECO:0000256" key="5">
    <source>
        <dbReference type="ARBA" id="ARBA00023136"/>
    </source>
</evidence>
<proteinExistence type="predicted"/>
<dbReference type="PANTHER" id="PTHR34187:SF2">
    <property type="entry name" value="DUF202 DOMAIN-CONTAINING PROTEIN"/>
    <property type="match status" value="1"/>
</dbReference>
<dbReference type="InterPro" id="IPR052053">
    <property type="entry name" value="IM_YidH-like"/>
</dbReference>
<evidence type="ECO:0000256" key="6">
    <source>
        <dbReference type="SAM" id="Phobius"/>
    </source>
</evidence>
<sequence>MTETTRPDERFTLASERTFLAWIRTSLGLMVAGIALIHVVPEFANETIRSLIGGLLVVLAGTAAAAGLSRWHVVERALRTGSDMPGSKHLVALTTVVVLVSAIAVIAIIADALSA</sequence>
<keyword evidence="5 6" id="KW-0472">Membrane</keyword>
<organism evidence="8 9">
    <name type="scientific">Lolliginicoccus lacisalsi</name>
    <dbReference type="NCBI Taxonomy" id="2742202"/>
    <lineage>
        <taxon>Bacteria</taxon>
        <taxon>Bacillati</taxon>
        <taxon>Actinomycetota</taxon>
        <taxon>Actinomycetes</taxon>
        <taxon>Mycobacteriales</taxon>
        <taxon>Hoyosellaceae</taxon>
        <taxon>Lolliginicoccus</taxon>
    </lineage>
</organism>
<comment type="subcellular location">
    <subcellularLocation>
        <location evidence="1">Cell membrane</location>
        <topology evidence="1">Multi-pass membrane protein</topology>
    </subcellularLocation>
</comment>
<reference evidence="8" key="1">
    <citation type="submission" date="2020-09" db="EMBL/GenBank/DDBJ databases">
        <title>Hoyosella lacisalsi sp. nov., a halotolerant actinobacterium isolated from soil of Lake Gudzhirganskoe.</title>
        <authorList>
            <person name="Yang Q."/>
            <person name="Guo P.Y."/>
            <person name="Liu S.W."/>
            <person name="Li F.N."/>
            <person name="Sun C.H."/>
        </authorList>
    </citation>
    <scope>NUCLEOTIDE SEQUENCE</scope>
    <source>
        <strain evidence="8">G463</strain>
    </source>
</reference>
<dbReference type="Proteomes" id="UP000642993">
    <property type="component" value="Unassembled WGS sequence"/>
</dbReference>
<feature type="transmembrane region" description="Helical" evidence="6">
    <location>
        <begin position="90"/>
        <end position="110"/>
    </location>
</feature>
<evidence type="ECO:0000256" key="2">
    <source>
        <dbReference type="ARBA" id="ARBA00022475"/>
    </source>
</evidence>
<dbReference type="Pfam" id="PF02656">
    <property type="entry name" value="DUF202"/>
    <property type="match status" value="1"/>
</dbReference>
<dbReference type="EMBL" id="JACYWE010000009">
    <property type="protein sequence ID" value="MBD8507692.1"/>
    <property type="molecule type" value="Genomic_DNA"/>
</dbReference>
<dbReference type="PANTHER" id="PTHR34187">
    <property type="entry name" value="FGR18P"/>
    <property type="match status" value="1"/>
</dbReference>
<feature type="domain" description="DUF202" evidence="7">
    <location>
        <begin position="10"/>
        <end position="77"/>
    </location>
</feature>
<keyword evidence="9" id="KW-1185">Reference proteome</keyword>